<organism evidence="2 3">
    <name type="scientific">Nocardioides aromaticivorans</name>
    <dbReference type="NCBI Taxonomy" id="200618"/>
    <lineage>
        <taxon>Bacteria</taxon>
        <taxon>Bacillati</taxon>
        <taxon>Actinomycetota</taxon>
        <taxon>Actinomycetes</taxon>
        <taxon>Propionibacteriales</taxon>
        <taxon>Nocardioidaceae</taxon>
        <taxon>Nocardioides</taxon>
    </lineage>
</organism>
<reference evidence="2 3" key="1">
    <citation type="submission" date="2017-06" db="EMBL/GenBank/DDBJ databases">
        <title>Complete Genome Sequence of the Soil Carbazole-Degrading Bacterium Nocardioides aromaticivorans IC177.</title>
        <authorList>
            <person name="Vejarano F."/>
            <person name="Suzuki-Minakuchi C."/>
            <person name="Ohtsubo Y."/>
            <person name="Tsuda M."/>
            <person name="Okada K."/>
            <person name="Nojiri H."/>
        </authorList>
    </citation>
    <scope>NUCLEOTIDE SEQUENCE [LARGE SCALE GENOMIC DNA]</scope>
    <source>
        <strain evidence="2 3">IC177</strain>
    </source>
</reference>
<accession>A0ABX7PMI3</accession>
<gene>
    <name evidence="2" type="ORF">CFH99_14680</name>
</gene>
<dbReference type="RefSeq" id="WP_207006018.1">
    <property type="nucleotide sequence ID" value="NZ_CP022295.1"/>
</dbReference>
<sequence length="220" mass="24767">MSLLMFLHEDDGATIVTDTLATDLAGKPLNFVDKAIPLPSMNLVVATTGYQQLMLRWIDRLRENVRARDITMLDLHTPESLREIWAELQREHGVTEGTATIYHFGIDEHTGVCRRFAYRSADNFVSEEGSTPAFGVKPEPGGGTQPDDLNDPGLIDFARRIREEQDAKAADRIYVGGDLVVTEVRKNSISQHRIYRWEDQWDQWQAICGAPPLGLKAHLP</sequence>
<evidence type="ECO:0000256" key="1">
    <source>
        <dbReference type="SAM" id="MobiDB-lite"/>
    </source>
</evidence>
<dbReference type="EMBL" id="CP022295">
    <property type="protein sequence ID" value="QSR26873.1"/>
    <property type="molecule type" value="Genomic_DNA"/>
</dbReference>
<keyword evidence="3" id="KW-1185">Reference proteome</keyword>
<protein>
    <submittedName>
        <fullName evidence="2">Uncharacterized protein</fullName>
    </submittedName>
</protein>
<feature type="region of interest" description="Disordered" evidence="1">
    <location>
        <begin position="129"/>
        <end position="150"/>
    </location>
</feature>
<evidence type="ECO:0000313" key="2">
    <source>
        <dbReference type="EMBL" id="QSR26873.1"/>
    </source>
</evidence>
<dbReference type="Proteomes" id="UP000662818">
    <property type="component" value="Chromosome"/>
</dbReference>
<name>A0ABX7PMI3_9ACTN</name>
<evidence type="ECO:0000313" key="3">
    <source>
        <dbReference type="Proteomes" id="UP000662818"/>
    </source>
</evidence>
<proteinExistence type="predicted"/>